<dbReference type="PANTHER" id="PTHR32385">
    <property type="entry name" value="MANNOSYL PHOSPHORYLINOSITOL CERAMIDE SYNTHASE"/>
    <property type="match status" value="1"/>
</dbReference>
<dbReference type="RefSeq" id="WP_194847336.1">
    <property type="nucleotide sequence ID" value="NZ_JAAEJV010000009.1"/>
</dbReference>
<dbReference type="Pfam" id="PF04488">
    <property type="entry name" value="Gly_transf_sug"/>
    <property type="match status" value="1"/>
</dbReference>
<evidence type="ECO:0000313" key="4">
    <source>
        <dbReference type="Proteomes" id="UP001194714"/>
    </source>
</evidence>
<keyword evidence="2" id="KW-0472">Membrane</keyword>
<sequence>MKKEMILFLFVCPLVFFYIFSSEIRGMRTQKIPHITLQDSFEQLEGLETTDWSYIQTKRDYEDLEFYKTLYEKNKDHQFDSSLTLKIPTTVHLIWIGPRPFPMGSVKNIRSWVAHHPDWTFKFWTDRPRPSPCNNMEVHYVKDFKFEFLKEKFEESTNWGEKADLWRYEILHQEGGVYIDHDAECLRPFHSLHTGYDFYACLEMPHEGIEELALTAGIGIIGARPHHPVLRKTIQVALDRWDEVTKRFASTDPLALARRVAHRSYIAMTYALRDHLGEPGNTDIIFPACYFYPKSGLPGFYSIHHYDTSWHDNFESEEDKYYTRALCKLRSRDAKILRVELLSLLVIIASFIIYVLMSRQVRGKQ</sequence>
<accession>A0ABS0B0D5</accession>
<dbReference type="Gene3D" id="3.90.550.20">
    <property type="match status" value="1"/>
</dbReference>
<dbReference type="EMBL" id="JAAEJV010000009">
    <property type="protein sequence ID" value="MBF5059035.1"/>
    <property type="molecule type" value="Genomic_DNA"/>
</dbReference>
<organism evidence="3 4">
    <name type="scientific">Candidatus Neptunichlamydia vexilliferae</name>
    <dbReference type="NCBI Taxonomy" id="1651774"/>
    <lineage>
        <taxon>Bacteria</taxon>
        <taxon>Pseudomonadati</taxon>
        <taxon>Chlamydiota</taxon>
        <taxon>Chlamydiia</taxon>
        <taxon>Parachlamydiales</taxon>
        <taxon>Simkaniaceae</taxon>
        <taxon>Candidatus Neptunichlamydia</taxon>
    </lineage>
</organism>
<reference evidence="3 4" key="1">
    <citation type="submission" date="2020-01" db="EMBL/GenBank/DDBJ databases">
        <title>Draft genome sequence of Cand. Neptunochlamydia vexilliferae K9.</title>
        <authorList>
            <person name="Schulz F."/>
            <person name="Koestlbacher S."/>
            <person name="Wascher F."/>
            <person name="Pizzetti I."/>
            <person name="Horn M."/>
        </authorList>
    </citation>
    <scope>NUCLEOTIDE SEQUENCE [LARGE SCALE GENOMIC DNA]</scope>
    <source>
        <strain evidence="3 4">K9</strain>
    </source>
</reference>
<evidence type="ECO:0000256" key="2">
    <source>
        <dbReference type="SAM" id="Phobius"/>
    </source>
</evidence>
<keyword evidence="2" id="KW-0812">Transmembrane</keyword>
<evidence type="ECO:0008006" key="5">
    <source>
        <dbReference type="Google" id="ProtNLM"/>
    </source>
</evidence>
<keyword evidence="1" id="KW-0808">Transferase</keyword>
<keyword evidence="4" id="KW-1185">Reference proteome</keyword>
<dbReference type="InterPro" id="IPR007577">
    <property type="entry name" value="GlycoTrfase_DXD_sugar-bd_CS"/>
</dbReference>
<dbReference type="InterPro" id="IPR051706">
    <property type="entry name" value="Glycosyltransferase_domain"/>
</dbReference>
<dbReference type="PANTHER" id="PTHR32385:SF15">
    <property type="entry name" value="INOSITOL PHOSPHOCERAMIDE MANNOSYLTRANSFERASE 1"/>
    <property type="match status" value="1"/>
</dbReference>
<evidence type="ECO:0000313" key="3">
    <source>
        <dbReference type="EMBL" id="MBF5059035.1"/>
    </source>
</evidence>
<dbReference type="InterPro" id="IPR029044">
    <property type="entry name" value="Nucleotide-diphossugar_trans"/>
</dbReference>
<feature type="transmembrane region" description="Helical" evidence="2">
    <location>
        <begin position="336"/>
        <end position="357"/>
    </location>
</feature>
<protein>
    <recommendedName>
        <fullName evidence="5">Subversion of eukaryotic traffic protein A</fullName>
    </recommendedName>
</protein>
<evidence type="ECO:0000256" key="1">
    <source>
        <dbReference type="ARBA" id="ARBA00022679"/>
    </source>
</evidence>
<comment type="caution">
    <text evidence="3">The sequence shown here is derived from an EMBL/GenBank/DDBJ whole genome shotgun (WGS) entry which is preliminary data.</text>
</comment>
<gene>
    <name evidence="3" type="ORF">NEPTK9_000540</name>
</gene>
<keyword evidence="2" id="KW-1133">Transmembrane helix</keyword>
<name>A0ABS0B0D5_9BACT</name>
<dbReference type="Proteomes" id="UP001194714">
    <property type="component" value="Unassembled WGS sequence"/>
</dbReference>
<proteinExistence type="predicted"/>
<dbReference type="SUPFAM" id="SSF53448">
    <property type="entry name" value="Nucleotide-diphospho-sugar transferases"/>
    <property type="match status" value="1"/>
</dbReference>